<protein>
    <submittedName>
        <fullName evidence="1">Uncharacterized protein</fullName>
    </submittedName>
</protein>
<dbReference type="EMBL" id="AP023396">
    <property type="protein sequence ID" value="BCK56190.1"/>
    <property type="molecule type" value="Genomic_DNA"/>
</dbReference>
<dbReference type="KEGG" id="nwl:NWFMUON74_39620"/>
<dbReference type="RefSeq" id="WP_187683310.1">
    <property type="nucleotide sequence ID" value="NZ_AP023396.1"/>
</dbReference>
<organism evidence="1 2">
    <name type="scientific">Nocardia wallacei</name>
    <dbReference type="NCBI Taxonomy" id="480035"/>
    <lineage>
        <taxon>Bacteria</taxon>
        <taxon>Bacillati</taxon>
        <taxon>Actinomycetota</taxon>
        <taxon>Actinomycetes</taxon>
        <taxon>Mycobacteriales</taxon>
        <taxon>Nocardiaceae</taxon>
        <taxon>Nocardia</taxon>
    </lineage>
</organism>
<evidence type="ECO:0000313" key="2">
    <source>
        <dbReference type="Proteomes" id="UP000516173"/>
    </source>
</evidence>
<sequence>MKPKEHEGVSSHGSSADGLPAIPERVLLFDPVRIEMLITALLGEYGAEYTLTLALASDLADHRQLGQAANGFRDAVDVLRRTGIDQARAQTLAYEHLMAVTAAVTADIHASSRAGL</sequence>
<name>A0A7G1KMC4_9NOCA</name>
<dbReference type="AlphaFoldDB" id="A0A7G1KMC4"/>
<proteinExistence type="predicted"/>
<dbReference type="GeneID" id="80348457"/>
<reference evidence="1 2" key="1">
    <citation type="submission" date="2020-08" db="EMBL/GenBank/DDBJ databases">
        <title>Genome Sequencing of Nocardia wallacei strain FMUON74 and assembly.</title>
        <authorList>
            <person name="Toyokawa M."/>
            <person name="Uesaka K."/>
        </authorList>
    </citation>
    <scope>NUCLEOTIDE SEQUENCE [LARGE SCALE GENOMIC DNA]</scope>
    <source>
        <strain evidence="1 2">FMUON74</strain>
    </source>
</reference>
<dbReference type="Proteomes" id="UP000516173">
    <property type="component" value="Chromosome"/>
</dbReference>
<keyword evidence="2" id="KW-1185">Reference proteome</keyword>
<accession>A0A7G1KMC4</accession>
<gene>
    <name evidence="1" type="ORF">NWFMUON74_39620</name>
</gene>
<evidence type="ECO:0000313" key="1">
    <source>
        <dbReference type="EMBL" id="BCK56190.1"/>
    </source>
</evidence>